<dbReference type="OrthoDB" id="6156721at2759"/>
<dbReference type="HOGENOM" id="CLU_390930_0_0_1"/>
<dbReference type="SMART" id="SM00369">
    <property type="entry name" value="LRR_TYP"/>
    <property type="match status" value="10"/>
</dbReference>
<dbReference type="KEGG" id="hro:HELRODRAFT_192428"/>
<dbReference type="EnsemblMetazoa" id="HelroT192428">
    <property type="protein sequence ID" value="HelroP192428"/>
    <property type="gene ID" value="HelroG192428"/>
</dbReference>
<accession>T1FTY4</accession>
<dbReference type="AlphaFoldDB" id="T1FTY4"/>
<dbReference type="PANTHER" id="PTHR24369:SF211">
    <property type="entry name" value="LEUCINE-RICH REPEAT-CONTAINING PROTEIN 15-LIKE"/>
    <property type="match status" value="1"/>
</dbReference>
<reference evidence="6" key="1">
    <citation type="submission" date="2012-12" db="EMBL/GenBank/DDBJ databases">
        <authorList>
            <person name="Hellsten U."/>
            <person name="Grimwood J."/>
            <person name="Chapman J.A."/>
            <person name="Shapiro H."/>
            <person name="Aerts A."/>
            <person name="Otillar R.P."/>
            <person name="Terry A.Y."/>
            <person name="Boore J.L."/>
            <person name="Simakov O."/>
            <person name="Marletaz F."/>
            <person name="Cho S.-J."/>
            <person name="Edsinger-Gonzales E."/>
            <person name="Havlak P."/>
            <person name="Kuo D.-H."/>
            <person name="Larsson T."/>
            <person name="Lv J."/>
            <person name="Arendt D."/>
            <person name="Savage R."/>
            <person name="Osoegawa K."/>
            <person name="de Jong P."/>
            <person name="Lindberg D.R."/>
            <person name="Seaver E.C."/>
            <person name="Weisblat D.A."/>
            <person name="Putnam N.H."/>
            <person name="Grigoriev I.V."/>
            <person name="Rokhsar D.S."/>
        </authorList>
    </citation>
    <scope>NUCLEOTIDE SEQUENCE</scope>
</reference>
<evidence type="ECO:0008006" key="7">
    <source>
        <dbReference type="Google" id="ProtNLM"/>
    </source>
</evidence>
<evidence type="ECO:0000313" key="6">
    <source>
        <dbReference type="Proteomes" id="UP000015101"/>
    </source>
</evidence>
<sequence length="706" mass="80395">MPGCFLKLNHEHCRLVARNATTIASVTQLPVLTIVTSLLLLRADKLKETRPLDRCPTGCSCDDVRRHVTCRKQGWAEVPRNLGLGFEWVDLSWNQLALITREMLERGGLSQVVRLNLSANGIEMFLDLSHNNMTSLSLRSFEGCELLLTLDLSYNYLKSVDGVLDGLKELSRLNLQNNRLTHLTSSTFKDLKSLRYLVLANNKIHDVDKRTFKNLDKLIFLSLRNNPLSSNLPRLQFASSSLSNIHLSNCHLSKMPKGLPNSIKYLQLSRNEVKKLDGWSFEDYPFVNVLVLENNYIREIGPTTFDHMVYLQRLWLEYNDIHKFPPSLPPSLQVLSLENNFIEKLSFDSDDDDGDHGNDGKFGGDDNDGSDDDDDDDDDDDNDGDDDQRKVKKTSKYGGKVSGDKMRSVFPSTSESRDEDDVDINNNNNNYHNNYHNKNINNYYLNRDNYNQNYNNNNIIDDDGDDNNENNKNKPQSNGNLNYESKSTIVNFQSRNKWSQKSQRTAKIFNIKSLFLSKNVITTISVDFFRTFFQLRYLDLSSNKLTKLENLIFKHLNTLKFLDLSGNPLIVLDRDCFLGLKSLVGLNLGSNYEVSVLVDNEAMTKLPKLKSLVLDGSFALINTMLNSENFMKHLKTLTTLSVIDSNLIHAKVDLPKLLPSLRALKISGLNWHCGRDLLWLLVALRSGIVGRKYAATNLLVLFFLSS</sequence>
<feature type="compositionally biased region" description="Basic and acidic residues" evidence="3">
    <location>
        <begin position="355"/>
        <end position="364"/>
    </location>
</feature>
<dbReference type="Proteomes" id="UP000015101">
    <property type="component" value="Unassembled WGS sequence"/>
</dbReference>
<dbReference type="CTD" id="20212281"/>
<keyword evidence="1" id="KW-0433">Leucine-rich repeat</keyword>
<dbReference type="EMBL" id="AMQM01005211">
    <property type="status" value="NOT_ANNOTATED_CDS"/>
    <property type="molecule type" value="Genomic_DNA"/>
</dbReference>
<evidence type="ECO:0000313" key="5">
    <source>
        <dbReference type="EnsemblMetazoa" id="HelroP192428"/>
    </source>
</evidence>
<dbReference type="SMART" id="SM00365">
    <property type="entry name" value="LRR_SD22"/>
    <property type="match status" value="4"/>
</dbReference>
<dbReference type="PROSITE" id="PS51450">
    <property type="entry name" value="LRR"/>
    <property type="match status" value="2"/>
</dbReference>
<protein>
    <recommendedName>
        <fullName evidence="7">LRRNT domain-containing protein</fullName>
    </recommendedName>
</protein>
<evidence type="ECO:0000256" key="2">
    <source>
        <dbReference type="ARBA" id="ARBA00022737"/>
    </source>
</evidence>
<feature type="compositionally biased region" description="Low complexity" evidence="3">
    <location>
        <begin position="424"/>
        <end position="459"/>
    </location>
</feature>
<dbReference type="RefSeq" id="XP_009020985.1">
    <property type="nucleotide sequence ID" value="XM_009022737.1"/>
</dbReference>
<dbReference type="OMA" id="IADCAFC"/>
<dbReference type="PANTHER" id="PTHR24369">
    <property type="entry name" value="ANTIGEN BSP, PUTATIVE-RELATED"/>
    <property type="match status" value="1"/>
</dbReference>
<keyword evidence="2" id="KW-0677">Repeat</keyword>
<dbReference type="GeneID" id="20212281"/>
<evidence type="ECO:0000313" key="4">
    <source>
        <dbReference type="EMBL" id="ESO00814.1"/>
    </source>
</evidence>
<dbReference type="eggNOG" id="KOG4237">
    <property type="taxonomic scope" value="Eukaryota"/>
</dbReference>
<dbReference type="InParanoid" id="T1FTY4"/>
<reference evidence="5" key="3">
    <citation type="submission" date="2015-06" db="UniProtKB">
        <authorList>
            <consortium name="EnsemblMetazoa"/>
        </authorList>
    </citation>
    <scope>IDENTIFICATION</scope>
</reference>
<keyword evidence="6" id="KW-1185">Reference proteome</keyword>
<feature type="compositionally biased region" description="Acidic residues" evidence="3">
    <location>
        <begin position="365"/>
        <end position="386"/>
    </location>
</feature>
<evidence type="ECO:0000256" key="3">
    <source>
        <dbReference type="SAM" id="MobiDB-lite"/>
    </source>
</evidence>
<feature type="region of interest" description="Disordered" evidence="3">
    <location>
        <begin position="346"/>
        <end position="484"/>
    </location>
</feature>
<dbReference type="InterPro" id="IPR032675">
    <property type="entry name" value="LRR_dom_sf"/>
</dbReference>
<proteinExistence type="predicted"/>
<dbReference type="EMBL" id="KB096864">
    <property type="protein sequence ID" value="ESO00814.1"/>
    <property type="molecule type" value="Genomic_DNA"/>
</dbReference>
<dbReference type="InterPro" id="IPR050541">
    <property type="entry name" value="LRR_TM_domain-containing"/>
</dbReference>
<dbReference type="InterPro" id="IPR003591">
    <property type="entry name" value="Leu-rich_rpt_typical-subtyp"/>
</dbReference>
<dbReference type="SUPFAM" id="SSF52058">
    <property type="entry name" value="L domain-like"/>
    <property type="match status" value="2"/>
</dbReference>
<dbReference type="InterPro" id="IPR001611">
    <property type="entry name" value="Leu-rich_rpt"/>
</dbReference>
<feature type="compositionally biased region" description="Low complexity" evidence="3">
    <location>
        <begin position="473"/>
        <end position="482"/>
    </location>
</feature>
<gene>
    <name evidence="5" type="primary">20212281</name>
    <name evidence="4" type="ORF">HELRODRAFT_192428</name>
</gene>
<evidence type="ECO:0000256" key="1">
    <source>
        <dbReference type="ARBA" id="ARBA00022614"/>
    </source>
</evidence>
<dbReference type="Gene3D" id="3.80.10.10">
    <property type="entry name" value="Ribonuclease Inhibitor"/>
    <property type="match status" value="3"/>
</dbReference>
<dbReference type="STRING" id="6412.T1FTY4"/>
<organism evidence="5 6">
    <name type="scientific">Helobdella robusta</name>
    <name type="common">Californian leech</name>
    <dbReference type="NCBI Taxonomy" id="6412"/>
    <lineage>
        <taxon>Eukaryota</taxon>
        <taxon>Metazoa</taxon>
        <taxon>Spiralia</taxon>
        <taxon>Lophotrochozoa</taxon>
        <taxon>Annelida</taxon>
        <taxon>Clitellata</taxon>
        <taxon>Hirudinea</taxon>
        <taxon>Rhynchobdellida</taxon>
        <taxon>Glossiphoniidae</taxon>
        <taxon>Helobdella</taxon>
    </lineage>
</organism>
<reference evidence="4 6" key="2">
    <citation type="journal article" date="2013" name="Nature">
        <title>Insights into bilaterian evolution from three spiralian genomes.</title>
        <authorList>
            <person name="Simakov O."/>
            <person name="Marletaz F."/>
            <person name="Cho S.J."/>
            <person name="Edsinger-Gonzales E."/>
            <person name="Havlak P."/>
            <person name="Hellsten U."/>
            <person name="Kuo D.H."/>
            <person name="Larsson T."/>
            <person name="Lv J."/>
            <person name="Arendt D."/>
            <person name="Savage R."/>
            <person name="Osoegawa K."/>
            <person name="de Jong P."/>
            <person name="Grimwood J."/>
            <person name="Chapman J.A."/>
            <person name="Shapiro H."/>
            <person name="Aerts A."/>
            <person name="Otillar R.P."/>
            <person name="Terry A.Y."/>
            <person name="Boore J.L."/>
            <person name="Grigoriev I.V."/>
            <person name="Lindberg D.R."/>
            <person name="Seaver E.C."/>
            <person name="Weisblat D.A."/>
            <person name="Putnam N.H."/>
            <person name="Rokhsar D.S."/>
        </authorList>
    </citation>
    <scope>NUCLEOTIDE SEQUENCE</scope>
</reference>
<dbReference type="PRINTS" id="PR00019">
    <property type="entry name" value="LEURICHRPT"/>
</dbReference>
<dbReference type="Pfam" id="PF13855">
    <property type="entry name" value="LRR_8"/>
    <property type="match status" value="3"/>
</dbReference>
<name>T1FTY4_HELRO</name>